<protein>
    <submittedName>
        <fullName evidence="1">Uncharacterized protein</fullName>
    </submittedName>
</protein>
<reference evidence="1" key="1">
    <citation type="journal article" date="2014" name="Front. Microbiol.">
        <title>High frequency of phylogenetically diverse reductive dehalogenase-homologous genes in deep subseafloor sedimentary metagenomes.</title>
        <authorList>
            <person name="Kawai M."/>
            <person name="Futagami T."/>
            <person name="Toyoda A."/>
            <person name="Takaki Y."/>
            <person name="Nishi S."/>
            <person name="Hori S."/>
            <person name="Arai W."/>
            <person name="Tsubouchi T."/>
            <person name="Morono Y."/>
            <person name="Uchiyama I."/>
            <person name="Ito T."/>
            <person name="Fujiyama A."/>
            <person name="Inagaki F."/>
            <person name="Takami H."/>
        </authorList>
    </citation>
    <scope>NUCLEOTIDE SEQUENCE</scope>
    <source>
        <strain evidence="1">Expedition CK06-06</strain>
    </source>
</reference>
<organism evidence="1">
    <name type="scientific">marine sediment metagenome</name>
    <dbReference type="NCBI Taxonomy" id="412755"/>
    <lineage>
        <taxon>unclassified sequences</taxon>
        <taxon>metagenomes</taxon>
        <taxon>ecological metagenomes</taxon>
    </lineage>
</organism>
<dbReference type="AlphaFoldDB" id="X1T2M6"/>
<accession>X1T2M6</accession>
<sequence>MADVLNRITRQFLRSVNTPDYSPAEWIWNPDMSPVEGVSAKYWIITGDVVSEMDAGEKAAVDLAALEASRDSIIAEIDQLEGVLRQVVKMMVGEINILRQQFNATTAEVPQLTTTTFGDRTLAQVKTQLRNSLGT</sequence>
<comment type="caution">
    <text evidence="1">The sequence shown here is derived from an EMBL/GenBank/DDBJ whole genome shotgun (WGS) entry which is preliminary data.</text>
</comment>
<proteinExistence type="predicted"/>
<evidence type="ECO:0000313" key="1">
    <source>
        <dbReference type="EMBL" id="GAI81870.1"/>
    </source>
</evidence>
<name>X1T2M6_9ZZZZ</name>
<gene>
    <name evidence="1" type="ORF">S12H4_26359</name>
</gene>
<dbReference type="EMBL" id="BARW01014946">
    <property type="protein sequence ID" value="GAI81870.1"/>
    <property type="molecule type" value="Genomic_DNA"/>
</dbReference>